<evidence type="ECO:0000313" key="3">
    <source>
        <dbReference type="EMBL" id="AWM02794.1"/>
    </source>
</evidence>
<reference evidence="3 4" key="2">
    <citation type="journal article" date="2019" name="Int. J. Syst. Evol. Microbiol.">
        <title>Description and complete genome sequence of Bradyrhizobium amphicarpaeae sp. nov., harbouring photosystem and nitrogen-fixation genes.</title>
        <authorList>
            <person name="Bromfield E.S.P."/>
            <person name="Cloutier S."/>
            <person name="Nguyen H.D.T."/>
        </authorList>
    </citation>
    <scope>NUCLEOTIDE SEQUENCE [LARGE SCALE GENOMIC DNA]</scope>
    <source>
        <strain evidence="3 4">39S1MB</strain>
    </source>
</reference>
<keyword evidence="2" id="KW-0472">Membrane</keyword>
<dbReference type="OrthoDB" id="8233123at2"/>
<sequence>MQGDNPISWLMFFTLAATTFIIAGAFIYFLRSRTNREIAANALEGNGSSRGVAPSGAGPELIGFAVLACAVMGLLTVGYNGKSRMETAQVTTPVGGATTGMAQPAGTPDQPKLYQPINPAPDTRAAPTSSDTGTGPANGSTGQPK</sequence>
<feature type="transmembrane region" description="Helical" evidence="2">
    <location>
        <begin position="7"/>
        <end position="30"/>
    </location>
</feature>
<dbReference type="KEGG" id="brq:CIT40_24030"/>
<organism evidence="3 4">
    <name type="scientific">Bradyrhizobium amphicarpaeae</name>
    <dbReference type="NCBI Taxonomy" id="1404768"/>
    <lineage>
        <taxon>Bacteria</taxon>
        <taxon>Pseudomonadati</taxon>
        <taxon>Pseudomonadota</taxon>
        <taxon>Alphaproteobacteria</taxon>
        <taxon>Hyphomicrobiales</taxon>
        <taxon>Nitrobacteraceae</taxon>
        <taxon>Bradyrhizobium</taxon>
    </lineage>
</organism>
<name>A0A2U8PYE1_9BRAD</name>
<dbReference type="RefSeq" id="WP_094891099.1">
    <property type="nucleotide sequence ID" value="NZ_CP029426.2"/>
</dbReference>
<reference evidence="3 4" key="1">
    <citation type="journal article" date="2017" name="Syst. Appl. Microbiol.">
        <title>Soybeans inoculated with root zone soils of Canadian native legumes harbour diverse and novel Bradyrhizobium spp. that possess agricultural potential.</title>
        <authorList>
            <person name="Bromfield E.S.P."/>
            <person name="Cloutier S."/>
            <person name="Tambong J.T."/>
            <person name="Tran Thi T.V."/>
        </authorList>
    </citation>
    <scope>NUCLEOTIDE SEQUENCE [LARGE SCALE GENOMIC DNA]</scope>
    <source>
        <strain evidence="3 4">39S1MB</strain>
    </source>
</reference>
<proteinExistence type="predicted"/>
<evidence type="ECO:0000256" key="2">
    <source>
        <dbReference type="SAM" id="Phobius"/>
    </source>
</evidence>
<accession>A0A2U8PYE1</accession>
<keyword evidence="4" id="KW-1185">Reference proteome</keyword>
<dbReference type="AlphaFoldDB" id="A0A2U8PYE1"/>
<feature type="transmembrane region" description="Helical" evidence="2">
    <location>
        <begin position="61"/>
        <end position="79"/>
    </location>
</feature>
<protein>
    <submittedName>
        <fullName evidence="3">Uncharacterized protein</fullName>
    </submittedName>
</protein>
<keyword evidence="2" id="KW-1133">Transmembrane helix</keyword>
<dbReference type="Proteomes" id="UP000215884">
    <property type="component" value="Chromosome"/>
</dbReference>
<feature type="compositionally biased region" description="Polar residues" evidence="1">
    <location>
        <begin position="126"/>
        <end position="145"/>
    </location>
</feature>
<evidence type="ECO:0000313" key="4">
    <source>
        <dbReference type="Proteomes" id="UP000215884"/>
    </source>
</evidence>
<feature type="region of interest" description="Disordered" evidence="1">
    <location>
        <begin position="90"/>
        <end position="145"/>
    </location>
</feature>
<evidence type="ECO:0000256" key="1">
    <source>
        <dbReference type="SAM" id="MobiDB-lite"/>
    </source>
</evidence>
<dbReference type="EMBL" id="CP029426">
    <property type="protein sequence ID" value="AWM02794.1"/>
    <property type="molecule type" value="Genomic_DNA"/>
</dbReference>
<keyword evidence="2" id="KW-0812">Transmembrane</keyword>
<gene>
    <name evidence="3" type="ORF">CIT40_24030</name>
</gene>